<protein>
    <submittedName>
        <fullName evidence="7">TonB-dependent receptor</fullName>
    </submittedName>
</protein>
<evidence type="ECO:0000256" key="4">
    <source>
        <dbReference type="RuleBase" id="RU003357"/>
    </source>
</evidence>
<dbReference type="RefSeq" id="WP_267279437.1">
    <property type="nucleotide sequence ID" value="NZ_JAOVZV010000001.1"/>
</dbReference>
<dbReference type="EMBL" id="JAOVZV010000001">
    <property type="protein sequence ID" value="MCX8530753.1"/>
    <property type="molecule type" value="Genomic_DNA"/>
</dbReference>
<dbReference type="Pfam" id="PF00593">
    <property type="entry name" value="TonB_dep_Rec_b-barrel"/>
    <property type="match status" value="1"/>
</dbReference>
<evidence type="ECO:0000259" key="6">
    <source>
        <dbReference type="Pfam" id="PF07715"/>
    </source>
</evidence>
<comment type="similarity">
    <text evidence="4">Belongs to the TonB-dependent receptor family.</text>
</comment>
<dbReference type="Pfam" id="PF13715">
    <property type="entry name" value="CarbopepD_reg_2"/>
    <property type="match status" value="1"/>
</dbReference>
<keyword evidence="4" id="KW-0798">TonB box</keyword>
<feature type="domain" description="TonB-dependent receptor-like beta-barrel" evidence="5">
    <location>
        <begin position="486"/>
        <end position="907"/>
    </location>
</feature>
<dbReference type="InterPro" id="IPR012910">
    <property type="entry name" value="Plug_dom"/>
</dbReference>
<dbReference type="Gene3D" id="2.60.40.1120">
    <property type="entry name" value="Carboxypeptidase-like, regulatory domain"/>
    <property type="match status" value="1"/>
</dbReference>
<name>A0ABT3XXY5_9FLAO</name>
<dbReference type="SUPFAM" id="SSF56935">
    <property type="entry name" value="Porins"/>
    <property type="match status" value="1"/>
</dbReference>
<evidence type="ECO:0000259" key="5">
    <source>
        <dbReference type="Pfam" id="PF00593"/>
    </source>
</evidence>
<evidence type="ECO:0000313" key="7">
    <source>
        <dbReference type="EMBL" id="MCX8530753.1"/>
    </source>
</evidence>
<dbReference type="Gene3D" id="2.40.170.20">
    <property type="entry name" value="TonB-dependent receptor, beta-barrel domain"/>
    <property type="match status" value="1"/>
</dbReference>
<keyword evidence="3" id="KW-0998">Cell outer membrane</keyword>
<reference evidence="7" key="1">
    <citation type="submission" date="2022-10" db="EMBL/GenBank/DDBJ databases">
        <title>Chryseobacterium sp. nov., a novel bacterial species.</title>
        <authorList>
            <person name="Cao Y."/>
        </authorList>
    </citation>
    <scope>NUCLEOTIDE SEQUENCE</scope>
    <source>
        <strain evidence="7">KC 927</strain>
    </source>
</reference>
<keyword evidence="7" id="KW-0675">Receptor</keyword>
<dbReference type="InterPro" id="IPR036942">
    <property type="entry name" value="Beta-barrel_TonB_sf"/>
</dbReference>
<dbReference type="InterPro" id="IPR000531">
    <property type="entry name" value="Beta-barrel_TonB"/>
</dbReference>
<dbReference type="InterPro" id="IPR037066">
    <property type="entry name" value="Plug_dom_sf"/>
</dbReference>
<feature type="domain" description="TonB-dependent receptor plug" evidence="6">
    <location>
        <begin position="135"/>
        <end position="234"/>
    </location>
</feature>
<organism evidence="7 8">
    <name type="scientific">Chryseobacterium luquanense</name>
    <dbReference type="NCBI Taxonomy" id="2983766"/>
    <lineage>
        <taxon>Bacteria</taxon>
        <taxon>Pseudomonadati</taxon>
        <taxon>Bacteroidota</taxon>
        <taxon>Flavobacteriia</taxon>
        <taxon>Flavobacteriales</taxon>
        <taxon>Weeksellaceae</taxon>
        <taxon>Chryseobacterium group</taxon>
        <taxon>Chryseobacterium</taxon>
    </lineage>
</organism>
<sequence>MEAIIKKSLFPLFACCTIFVSAQKQIVTGTVSDNSQPLPGATVKINGSSKIVITDVDGKFSVNDLKPGHYDLQFTYIGYEPQNMTVDLISDQSLDLGIISMFQKQKNIDEVVVTGSLKNSEARALNMQKNAINISNVIASDGIGKLPDRNAAETVQRVQGVSIERDQGEGRFVSLRGLPPFWASTTINGNRLPTAEEETTSRATAFDFFPTELISYVHVNKSFTPDMEADGIGGGVNFITKTPPMKTEFRGTLGTGYNAKSDKGVYNLGLLYGGRTKDKKFGYLVNFSHFIRNWSTDNFEARRSGDEGVFRMELRDYNGVRKTTGANAALEYVLSPKSTLYLKGMYGTLSDDETHYKHRVRFDKFSAANNTARVELQNIHNLLITELTSVSLGGVHQLNKSKIDWDLSYYNNLFKYGNIPDKQNNSYYVIKYTQNGVGINPNYISDKGNGPRAYWKADGGKLDLKDPDALFGFYSDPNFKMDAGQMRFTDLEFYKVYVQEKDKIVAGFNHEITASDKLTLKYGLKYRDKERNARFSDIFYNWSNGTAPLLSDFSQHITTQPGGANYLSELNTNIGNTFGPVLSTGGMDQFWFQNQGNLTINKTDSEALEYNKALGRNFAVFEKHADAYGMGTYKINDRITILGGLRLSNTHTKVKGYNVIKDVLTPVENSKNYLAVLPMLHLKYMISDKTNLRFAATRTFSRPNFGDLTPGGTYIEADNEFKGGNPNLNPTYSVNLDLMAEYYFSNVGILCGGVFYKSITDPIFQDSFIGNYNGINGVQFSAPNNGKAAWLGGIELGINRRFDFLPGFLQYFGTQLNATFMTSEMEKPSGRMVKLPYQAKELYNIQLFFEKKGFNARLAYNHKGKFAVEYAEEDLYDSYYGKYSNLDFGTSYQINKHITVFADVNNILNKPLIYHFGKDEQRPEQVEYYGVRGNIGVKLNF</sequence>
<dbReference type="InterPro" id="IPR008969">
    <property type="entry name" value="CarboxyPept-like_regulatory"/>
</dbReference>
<comment type="subcellular location">
    <subcellularLocation>
        <location evidence="1 4">Cell outer membrane</location>
    </subcellularLocation>
</comment>
<evidence type="ECO:0000256" key="1">
    <source>
        <dbReference type="ARBA" id="ARBA00004442"/>
    </source>
</evidence>
<dbReference type="InterPro" id="IPR010104">
    <property type="entry name" value="TonB_rcpt_bac"/>
</dbReference>
<keyword evidence="8" id="KW-1185">Reference proteome</keyword>
<dbReference type="Gene3D" id="2.170.130.10">
    <property type="entry name" value="TonB-dependent receptor, plug domain"/>
    <property type="match status" value="1"/>
</dbReference>
<evidence type="ECO:0000256" key="2">
    <source>
        <dbReference type="ARBA" id="ARBA00023136"/>
    </source>
</evidence>
<accession>A0ABT3XXY5</accession>
<evidence type="ECO:0000313" key="8">
    <source>
        <dbReference type="Proteomes" id="UP001070176"/>
    </source>
</evidence>
<dbReference type="PANTHER" id="PTHR40980">
    <property type="entry name" value="PLUG DOMAIN-CONTAINING PROTEIN"/>
    <property type="match status" value="1"/>
</dbReference>
<evidence type="ECO:0000256" key="3">
    <source>
        <dbReference type="ARBA" id="ARBA00023237"/>
    </source>
</evidence>
<dbReference type="Proteomes" id="UP001070176">
    <property type="component" value="Unassembled WGS sequence"/>
</dbReference>
<keyword evidence="2 4" id="KW-0472">Membrane</keyword>
<dbReference type="PANTHER" id="PTHR40980:SF4">
    <property type="entry name" value="TONB-DEPENDENT RECEPTOR-LIKE BETA-BARREL DOMAIN-CONTAINING PROTEIN"/>
    <property type="match status" value="1"/>
</dbReference>
<comment type="caution">
    <text evidence="7">The sequence shown here is derived from an EMBL/GenBank/DDBJ whole genome shotgun (WGS) entry which is preliminary data.</text>
</comment>
<dbReference type="SUPFAM" id="SSF49464">
    <property type="entry name" value="Carboxypeptidase regulatory domain-like"/>
    <property type="match status" value="1"/>
</dbReference>
<proteinExistence type="inferred from homology"/>
<dbReference type="NCBIfam" id="TIGR01782">
    <property type="entry name" value="TonB-Xanth-Caul"/>
    <property type="match status" value="1"/>
</dbReference>
<gene>
    <name evidence="7" type="ORF">OEA66_00120</name>
</gene>
<dbReference type="Pfam" id="PF07715">
    <property type="entry name" value="Plug"/>
    <property type="match status" value="1"/>
</dbReference>